<dbReference type="Proteomes" id="UP001138997">
    <property type="component" value="Unassembled WGS sequence"/>
</dbReference>
<dbReference type="AlphaFoldDB" id="A0A9X1NCE1"/>
<evidence type="ECO:0000256" key="1">
    <source>
        <dbReference type="SAM" id="MobiDB-lite"/>
    </source>
</evidence>
<proteinExistence type="predicted"/>
<reference evidence="3" key="1">
    <citation type="submission" date="2021-11" db="EMBL/GenBank/DDBJ databases">
        <title>Streptomyces corallinus and Kineosporia corallina sp. nov., two new coral-derived marine actinobacteria.</title>
        <authorList>
            <person name="Buangrab K."/>
            <person name="Sutthacheep M."/>
            <person name="Yeemin T."/>
            <person name="Harunari E."/>
            <person name="Igarashi Y."/>
            <person name="Sripreechasak P."/>
            <person name="Kanchanasin P."/>
            <person name="Tanasupawat S."/>
            <person name="Phongsopitanun W."/>
        </authorList>
    </citation>
    <scope>NUCLEOTIDE SEQUENCE</scope>
    <source>
        <strain evidence="3">JCM 31032</strain>
    </source>
</reference>
<keyword evidence="4" id="KW-1185">Reference proteome</keyword>
<sequence>MTPPPPQKAGGSLRCRQCGARLSSGDEWCSLCLTPTSEPEPEPEPVVQAPSETPQGRHARAADPRDAAAVEARAQEMLAGLAADEAAVTDRSVFAVIKAHLALGQLPGGRYAVAFGATLLLLVLLMGGLTALGMLL</sequence>
<comment type="caution">
    <text evidence="3">The sequence shown here is derived from an EMBL/GenBank/DDBJ whole genome shotgun (WGS) entry which is preliminary data.</text>
</comment>
<keyword evidence="2" id="KW-1133">Transmembrane helix</keyword>
<evidence type="ECO:0000256" key="2">
    <source>
        <dbReference type="SAM" id="Phobius"/>
    </source>
</evidence>
<gene>
    <name evidence="3" type="ORF">LR394_11485</name>
</gene>
<protein>
    <submittedName>
        <fullName evidence="3">Uncharacterized protein</fullName>
    </submittedName>
</protein>
<evidence type="ECO:0000313" key="3">
    <source>
        <dbReference type="EMBL" id="MCD5311525.1"/>
    </source>
</evidence>
<organism evidence="3 4">
    <name type="scientific">Kineosporia babensis</name>
    <dbReference type="NCBI Taxonomy" id="499548"/>
    <lineage>
        <taxon>Bacteria</taxon>
        <taxon>Bacillati</taxon>
        <taxon>Actinomycetota</taxon>
        <taxon>Actinomycetes</taxon>
        <taxon>Kineosporiales</taxon>
        <taxon>Kineosporiaceae</taxon>
        <taxon>Kineosporia</taxon>
    </lineage>
</organism>
<dbReference type="RefSeq" id="WP_231440802.1">
    <property type="nucleotide sequence ID" value="NZ_JAJOMB010000005.1"/>
</dbReference>
<name>A0A9X1NCE1_9ACTN</name>
<keyword evidence="2" id="KW-0472">Membrane</keyword>
<evidence type="ECO:0000313" key="4">
    <source>
        <dbReference type="Proteomes" id="UP001138997"/>
    </source>
</evidence>
<keyword evidence="2" id="KW-0812">Transmembrane</keyword>
<dbReference type="EMBL" id="JAJOMB010000005">
    <property type="protein sequence ID" value="MCD5311525.1"/>
    <property type="molecule type" value="Genomic_DNA"/>
</dbReference>
<feature type="region of interest" description="Disordered" evidence="1">
    <location>
        <begin position="34"/>
        <end position="62"/>
    </location>
</feature>
<feature type="transmembrane region" description="Helical" evidence="2">
    <location>
        <begin position="111"/>
        <end position="135"/>
    </location>
</feature>
<accession>A0A9X1NCE1</accession>